<evidence type="ECO:0000256" key="2">
    <source>
        <dbReference type="ARBA" id="ARBA00009399"/>
    </source>
</evidence>
<keyword evidence="5 6" id="KW-0472">Membrane</keyword>
<dbReference type="RefSeq" id="WP_029507971.1">
    <property type="nucleotide sequence ID" value="NZ_CP042392.1"/>
</dbReference>
<dbReference type="PANTHER" id="PTHR38459">
    <property type="entry name" value="PROPHAGE BACTOPRENOL-LINKED GLUCOSE TRANSLOCASE HOMOLOG"/>
    <property type="match status" value="1"/>
</dbReference>
<evidence type="ECO:0000256" key="1">
    <source>
        <dbReference type="ARBA" id="ARBA00004141"/>
    </source>
</evidence>
<evidence type="ECO:0000259" key="7">
    <source>
        <dbReference type="Pfam" id="PF04138"/>
    </source>
</evidence>
<feature type="transmembrane region" description="Helical" evidence="6">
    <location>
        <begin position="39"/>
        <end position="57"/>
    </location>
</feature>
<comment type="subcellular location">
    <subcellularLocation>
        <location evidence="1">Membrane</location>
        <topology evidence="1">Multi-pass membrane protein</topology>
    </subcellularLocation>
</comment>
<dbReference type="Pfam" id="PF04138">
    <property type="entry name" value="GtrA_DPMS_TM"/>
    <property type="match status" value="1"/>
</dbReference>
<dbReference type="PANTHER" id="PTHR38459:SF5">
    <property type="entry name" value="CELL WALL TEICHOIC ACID GLYCOSYLATION PROTEIN GTCA"/>
    <property type="match status" value="1"/>
</dbReference>
<dbReference type="GO" id="GO:0005886">
    <property type="term" value="C:plasma membrane"/>
    <property type="evidence" value="ECO:0007669"/>
    <property type="project" value="TreeGrafter"/>
</dbReference>
<dbReference type="Proteomes" id="UP000321772">
    <property type="component" value="Chromosome"/>
</dbReference>
<dbReference type="GeneID" id="65916732"/>
<dbReference type="GO" id="GO:0000271">
    <property type="term" value="P:polysaccharide biosynthetic process"/>
    <property type="evidence" value="ECO:0007669"/>
    <property type="project" value="InterPro"/>
</dbReference>
<dbReference type="InterPro" id="IPR007267">
    <property type="entry name" value="GtrA_DPMS_TM"/>
</dbReference>
<keyword evidence="3 6" id="KW-0812">Transmembrane</keyword>
<evidence type="ECO:0000256" key="4">
    <source>
        <dbReference type="ARBA" id="ARBA00022989"/>
    </source>
</evidence>
<feature type="transmembrane region" description="Helical" evidence="6">
    <location>
        <begin position="111"/>
        <end position="130"/>
    </location>
</feature>
<comment type="similarity">
    <text evidence="2">Belongs to the GtrA family.</text>
</comment>
<evidence type="ECO:0000256" key="5">
    <source>
        <dbReference type="ARBA" id="ARBA00023136"/>
    </source>
</evidence>
<gene>
    <name evidence="8" type="ORF">FGL77_13215</name>
</gene>
<evidence type="ECO:0000313" key="9">
    <source>
        <dbReference type="Proteomes" id="UP000321772"/>
    </source>
</evidence>
<name>A0A5B8TRI5_9LACO</name>
<dbReference type="AlphaFoldDB" id="A0A5B8TRI5"/>
<dbReference type="EMBL" id="CP042392">
    <property type="protein sequence ID" value="QEA54504.1"/>
    <property type="molecule type" value="Genomic_DNA"/>
</dbReference>
<organism evidence="8 9">
    <name type="scientific">Loigolactobacillus coryniformis</name>
    <dbReference type="NCBI Taxonomy" id="1610"/>
    <lineage>
        <taxon>Bacteria</taxon>
        <taxon>Bacillati</taxon>
        <taxon>Bacillota</taxon>
        <taxon>Bacilli</taxon>
        <taxon>Lactobacillales</taxon>
        <taxon>Lactobacillaceae</taxon>
        <taxon>Loigolactobacillus</taxon>
    </lineage>
</organism>
<keyword evidence="4 6" id="KW-1133">Transmembrane helix</keyword>
<sequence>MIIQLIKKYRSVISYLVFGGLTTLINIVAFTLLNSVMNYQVANIIAWFLSVLFAYVTNKIWVFSSKTQGFTALVKEMGSFFIFRGLSLIMDIFMMWLGISILHANPVLTKIVDNIVVVIANYFFSKLYIFKSNK</sequence>
<reference evidence="8 9" key="1">
    <citation type="submission" date="2019-06" db="EMBL/GenBank/DDBJ databases">
        <title>Genome analyses of bacteria isolated from kimchi.</title>
        <authorList>
            <person name="Lee S."/>
            <person name="Ahn S."/>
            <person name="Roh S."/>
        </authorList>
    </citation>
    <scope>NUCLEOTIDE SEQUENCE [LARGE SCALE GENOMIC DNA]</scope>
    <source>
        <strain evidence="8 9">CBA3616</strain>
    </source>
</reference>
<evidence type="ECO:0000313" key="8">
    <source>
        <dbReference type="EMBL" id="QEA54504.1"/>
    </source>
</evidence>
<evidence type="ECO:0000256" key="6">
    <source>
        <dbReference type="SAM" id="Phobius"/>
    </source>
</evidence>
<feature type="transmembrane region" description="Helical" evidence="6">
    <location>
        <begin position="12"/>
        <end position="33"/>
    </location>
</feature>
<dbReference type="InterPro" id="IPR051401">
    <property type="entry name" value="GtrA_CellWall_Glycosyl"/>
</dbReference>
<protein>
    <submittedName>
        <fullName evidence="8">GtrA family protein</fullName>
    </submittedName>
</protein>
<feature type="domain" description="GtrA/DPMS transmembrane" evidence="7">
    <location>
        <begin position="15"/>
        <end position="130"/>
    </location>
</feature>
<feature type="transmembrane region" description="Helical" evidence="6">
    <location>
        <begin position="78"/>
        <end position="99"/>
    </location>
</feature>
<evidence type="ECO:0000256" key="3">
    <source>
        <dbReference type="ARBA" id="ARBA00022692"/>
    </source>
</evidence>
<proteinExistence type="inferred from homology"/>
<accession>A0A5B8TRI5</accession>